<dbReference type="AlphaFoldDB" id="A0A1Y0HWI8"/>
<dbReference type="RefSeq" id="WP_244286344.1">
    <property type="nucleotide sequence ID" value="NZ_CP021383.1"/>
</dbReference>
<dbReference type="InterPro" id="IPR011044">
    <property type="entry name" value="Quino_amine_DH_bsu"/>
</dbReference>
<accession>A0A1Y0HWI8</accession>
<feature type="region of interest" description="Disordered" evidence="1">
    <location>
        <begin position="1"/>
        <end position="32"/>
    </location>
</feature>
<feature type="compositionally biased region" description="Low complexity" evidence="1">
    <location>
        <begin position="14"/>
        <end position="32"/>
    </location>
</feature>
<evidence type="ECO:0000313" key="2">
    <source>
        <dbReference type="EMBL" id="ARU51665.1"/>
    </source>
</evidence>
<dbReference type="Proteomes" id="UP000196228">
    <property type="component" value="Chromosome"/>
</dbReference>
<evidence type="ECO:0000313" key="3">
    <source>
        <dbReference type="Proteomes" id="UP000196228"/>
    </source>
</evidence>
<organism evidence="2 3">
    <name type="scientific">Cellulosimicrobium cellulans</name>
    <name type="common">Arthrobacter luteus</name>
    <dbReference type="NCBI Taxonomy" id="1710"/>
    <lineage>
        <taxon>Bacteria</taxon>
        <taxon>Bacillati</taxon>
        <taxon>Actinomycetota</taxon>
        <taxon>Actinomycetes</taxon>
        <taxon>Micrococcales</taxon>
        <taxon>Promicromonosporaceae</taxon>
        <taxon>Cellulosimicrobium</taxon>
    </lineage>
</organism>
<feature type="region of interest" description="Disordered" evidence="1">
    <location>
        <begin position="446"/>
        <end position="486"/>
    </location>
</feature>
<name>A0A1Y0HWI8_CELCE</name>
<dbReference type="InterPro" id="IPR047697">
    <property type="entry name" value="AztD-like"/>
</dbReference>
<gene>
    <name evidence="2" type="ORF">CBR64_09415</name>
</gene>
<dbReference type="EMBL" id="CP021383">
    <property type="protein sequence ID" value="ARU51665.1"/>
    <property type="molecule type" value="Genomic_DNA"/>
</dbReference>
<evidence type="ECO:0000256" key="1">
    <source>
        <dbReference type="SAM" id="MobiDB-lite"/>
    </source>
</evidence>
<reference evidence="2 3" key="1">
    <citation type="submission" date="2017-05" db="EMBL/GenBank/DDBJ databases">
        <authorList>
            <person name="Song R."/>
            <person name="Chenine A.L."/>
            <person name="Ruprecht R.M."/>
        </authorList>
    </citation>
    <scope>NUCLEOTIDE SEQUENCE [LARGE SCALE GENOMIC DNA]</scope>
    <source>
        <strain evidence="2 3">PSBB019</strain>
    </source>
</reference>
<proteinExistence type="predicted"/>
<dbReference type="SUPFAM" id="SSF50969">
    <property type="entry name" value="YVTN repeat-like/Quinoprotein amine dehydrogenase"/>
    <property type="match status" value="1"/>
</dbReference>
<feature type="region of interest" description="Disordered" evidence="1">
    <location>
        <begin position="58"/>
        <end position="77"/>
    </location>
</feature>
<feature type="compositionally biased region" description="Basic and acidic residues" evidence="1">
    <location>
        <begin position="453"/>
        <end position="486"/>
    </location>
</feature>
<protein>
    <recommendedName>
        <fullName evidence="4">PQQ-binding-like beta-propeller repeat protein</fullName>
    </recommendedName>
</protein>
<evidence type="ECO:0008006" key="4">
    <source>
        <dbReference type="Google" id="ProtNLM"/>
    </source>
</evidence>
<sequence length="486" mass="49994">MHHTAPDPTDAHADPAGASPPSGDAPPGARARRSPLALALGLALPLTLVAACAQGAGSEGEQGDAAEPAPSATSDVSEAAALTPRLAITYDGGVQVLDATTLEVVDDLELPGFNRLNPAGDGRHLLVSTSGGFQVLDAGTWAEPHGDHDHYYTADPVLTDVTYLAEKPGHVVVHEGRTALFDDGTGEITVLDSAAVADPHGIDDARTLTTPAAHHGVAVELSDGSLVVSEGTEDARTGVRLLDAAGAEVAANDQCPGVHGEAVAADEAVVIGCEDGAVVVAGGAISKVAAPDAYGRIGNQAGSEASPFVLGDYKSDPDAELERPTRVSLIDTRDASLRLVDLPASYTFRSLGRGDAGEALVLGTDGSLHVIDPEAGTVVRSIPVVDAWEEPEEWQEPRPALLVQDGIAYVTDPAGRAIHAVDYVGGEVWKTAELDVVPNELAGVTGKPAAAGAHDDHEHAHEEGEHGHDEPAEEGHEDHDHEHEEG</sequence>
<dbReference type="KEGG" id="cceu:CBR64_09415"/>
<dbReference type="NCBIfam" id="NF038015">
    <property type="entry name" value="AztD"/>
    <property type="match status" value="1"/>
</dbReference>